<dbReference type="GO" id="GO:0009231">
    <property type="term" value="P:riboflavin biosynthetic process"/>
    <property type="evidence" value="ECO:0007669"/>
    <property type="project" value="InterPro"/>
</dbReference>
<dbReference type="GO" id="GO:0008703">
    <property type="term" value="F:5-amino-6-(5-phosphoribosylamino)uracil reductase activity"/>
    <property type="evidence" value="ECO:0007669"/>
    <property type="project" value="InterPro"/>
</dbReference>
<dbReference type="InterPro" id="IPR024072">
    <property type="entry name" value="DHFR-like_dom_sf"/>
</dbReference>
<evidence type="ECO:0000259" key="1">
    <source>
        <dbReference type="Pfam" id="PF01872"/>
    </source>
</evidence>
<sequence>MRKLIIQEWLSIDGYAADEKGSTDFFGSNEMNVDSDQDILEGMDSIDTILLGASTYKLFVEFWPTPQAEKEIIANHLNETPKIVFSNSLVKVGWGKWDNAKLQNGDAVDEVKKLKQQNGKNMVLWGSLSLSKSLLKANLIDEIEIRTVPIILGKGLRLFGESEQIEFETVATKTYKSGMTFVKYRLKHSQTSP</sequence>
<dbReference type="SUPFAM" id="SSF53597">
    <property type="entry name" value="Dihydrofolate reductase-like"/>
    <property type="match status" value="1"/>
</dbReference>
<comment type="caution">
    <text evidence="2">The sequence shown here is derived from an EMBL/GenBank/DDBJ whole genome shotgun (WGS) entry which is preliminary data.</text>
</comment>
<dbReference type="PANTHER" id="PTHR38011:SF11">
    <property type="entry name" value="2,5-DIAMINO-6-RIBOSYLAMINO-4(3H)-PYRIMIDINONE 5'-PHOSPHATE REDUCTASE"/>
    <property type="match status" value="1"/>
</dbReference>
<dbReference type="AlphaFoldDB" id="A0A4R0MM40"/>
<dbReference type="OrthoDB" id="195113at2"/>
<dbReference type="InterPro" id="IPR050765">
    <property type="entry name" value="Riboflavin_Biosynth_HTPR"/>
</dbReference>
<dbReference type="EMBL" id="SJSK01000008">
    <property type="protein sequence ID" value="TCC87034.1"/>
    <property type="molecule type" value="Genomic_DNA"/>
</dbReference>
<name>A0A4R0MM40_9SPHI</name>
<dbReference type="InterPro" id="IPR002734">
    <property type="entry name" value="RibDG_C"/>
</dbReference>
<protein>
    <submittedName>
        <fullName evidence="2">Reductase</fullName>
    </submittedName>
</protein>
<evidence type="ECO:0000313" key="3">
    <source>
        <dbReference type="Proteomes" id="UP000292884"/>
    </source>
</evidence>
<evidence type="ECO:0000313" key="2">
    <source>
        <dbReference type="EMBL" id="TCC87034.1"/>
    </source>
</evidence>
<feature type="domain" description="Bacterial bifunctional deaminase-reductase C-terminal" evidence="1">
    <location>
        <begin position="2"/>
        <end position="180"/>
    </location>
</feature>
<dbReference type="Proteomes" id="UP000292884">
    <property type="component" value="Unassembled WGS sequence"/>
</dbReference>
<organism evidence="2 3">
    <name type="scientific">Pedobacter frigiditerrae</name>
    <dbReference type="NCBI Taxonomy" id="2530452"/>
    <lineage>
        <taxon>Bacteria</taxon>
        <taxon>Pseudomonadati</taxon>
        <taxon>Bacteroidota</taxon>
        <taxon>Sphingobacteriia</taxon>
        <taxon>Sphingobacteriales</taxon>
        <taxon>Sphingobacteriaceae</taxon>
        <taxon>Pedobacter</taxon>
    </lineage>
</organism>
<proteinExistence type="predicted"/>
<dbReference type="PANTHER" id="PTHR38011">
    <property type="entry name" value="DIHYDROFOLATE REDUCTASE FAMILY PROTEIN (AFU_ORTHOLOGUE AFUA_8G06820)"/>
    <property type="match status" value="1"/>
</dbReference>
<dbReference type="RefSeq" id="WP_131555650.1">
    <property type="nucleotide sequence ID" value="NZ_SJSK01000008.1"/>
</dbReference>
<gene>
    <name evidence="2" type="ORF">EZ428_22815</name>
</gene>
<dbReference type="Gene3D" id="3.40.430.10">
    <property type="entry name" value="Dihydrofolate Reductase, subunit A"/>
    <property type="match status" value="1"/>
</dbReference>
<keyword evidence="3" id="KW-1185">Reference proteome</keyword>
<reference evidence="2 3" key="1">
    <citation type="submission" date="2019-02" db="EMBL/GenBank/DDBJ databases">
        <title>Pedobacter sp. RP-1-13 sp. nov., isolated from Arctic soil.</title>
        <authorList>
            <person name="Dahal R.H."/>
        </authorList>
    </citation>
    <scope>NUCLEOTIDE SEQUENCE [LARGE SCALE GENOMIC DNA]</scope>
    <source>
        <strain evidence="2 3">RP-1-13</strain>
    </source>
</reference>
<accession>A0A4R0MM40</accession>
<dbReference type="Pfam" id="PF01872">
    <property type="entry name" value="RibD_C"/>
    <property type="match status" value="1"/>
</dbReference>